<feature type="domain" description="Histidine kinase" evidence="8">
    <location>
        <begin position="148"/>
        <end position="382"/>
    </location>
</feature>
<dbReference type="Gene3D" id="1.10.10.60">
    <property type="entry name" value="Homeodomain-like"/>
    <property type="match status" value="1"/>
</dbReference>
<dbReference type="Pfam" id="PF12833">
    <property type="entry name" value="HTH_18"/>
    <property type="match status" value="1"/>
</dbReference>
<dbReference type="SUPFAM" id="SSF52172">
    <property type="entry name" value="CheY-like"/>
    <property type="match status" value="2"/>
</dbReference>
<dbReference type="SMART" id="SM00448">
    <property type="entry name" value="REC"/>
    <property type="match status" value="2"/>
</dbReference>
<dbReference type="GO" id="GO:0000155">
    <property type="term" value="F:phosphorelay sensor kinase activity"/>
    <property type="evidence" value="ECO:0007669"/>
    <property type="project" value="InterPro"/>
</dbReference>
<dbReference type="InterPro" id="IPR018060">
    <property type="entry name" value="HTH_AraC"/>
</dbReference>
<dbReference type="InterPro" id="IPR003594">
    <property type="entry name" value="HATPase_dom"/>
</dbReference>
<dbReference type="InterPro" id="IPR004358">
    <property type="entry name" value="Sig_transdc_His_kin-like_C"/>
</dbReference>
<dbReference type="Gene3D" id="1.10.287.130">
    <property type="match status" value="1"/>
</dbReference>
<dbReference type="PANTHER" id="PTHR43547">
    <property type="entry name" value="TWO-COMPONENT HISTIDINE KINASE"/>
    <property type="match status" value="1"/>
</dbReference>
<feature type="domain" description="Response regulatory" evidence="9">
    <location>
        <begin position="4"/>
        <end position="123"/>
    </location>
</feature>
<protein>
    <recommendedName>
        <fullName evidence="2">histidine kinase</fullName>
        <ecNumber evidence="2">2.7.13.3</ecNumber>
    </recommendedName>
</protein>
<evidence type="ECO:0000256" key="1">
    <source>
        <dbReference type="ARBA" id="ARBA00000085"/>
    </source>
</evidence>
<accession>A0A1S2VGP1</accession>
<dbReference type="PROSITE" id="PS01124">
    <property type="entry name" value="HTH_ARAC_FAMILY_2"/>
    <property type="match status" value="1"/>
</dbReference>
<feature type="domain" description="Response regulatory" evidence="9">
    <location>
        <begin position="426"/>
        <end position="541"/>
    </location>
</feature>
<dbReference type="PROSITE" id="PS50109">
    <property type="entry name" value="HIS_KIN"/>
    <property type="match status" value="1"/>
</dbReference>
<dbReference type="Pfam" id="PF00512">
    <property type="entry name" value="HisKA"/>
    <property type="match status" value="1"/>
</dbReference>
<evidence type="ECO:0000259" key="8">
    <source>
        <dbReference type="PROSITE" id="PS50109"/>
    </source>
</evidence>
<reference evidence="10 11" key="1">
    <citation type="submission" date="2016-10" db="EMBL/GenBank/DDBJ databases">
        <title>Arsenicibacter rosenii gen. nov., sp. nov., an efficient arsenic-methylating bacterium isolated from an arsenic-contaminated paddy soil.</title>
        <authorList>
            <person name="Huang K."/>
        </authorList>
    </citation>
    <scope>NUCLEOTIDE SEQUENCE [LARGE SCALE GENOMIC DNA]</scope>
    <source>
        <strain evidence="10 11">SM-1</strain>
    </source>
</reference>
<evidence type="ECO:0000256" key="2">
    <source>
        <dbReference type="ARBA" id="ARBA00012438"/>
    </source>
</evidence>
<comment type="catalytic activity">
    <reaction evidence="1">
        <text>ATP + protein L-histidine = ADP + protein N-phospho-L-histidine.</text>
        <dbReference type="EC" id="2.7.13.3"/>
    </reaction>
</comment>
<dbReference type="PANTHER" id="PTHR43547:SF2">
    <property type="entry name" value="HYBRID SIGNAL TRANSDUCTION HISTIDINE KINASE C"/>
    <property type="match status" value="1"/>
</dbReference>
<dbReference type="Gene3D" id="3.30.565.10">
    <property type="entry name" value="Histidine kinase-like ATPase, C-terminal domain"/>
    <property type="match status" value="1"/>
</dbReference>
<dbReference type="SUPFAM" id="SSF46689">
    <property type="entry name" value="Homeodomain-like"/>
    <property type="match status" value="1"/>
</dbReference>
<dbReference type="EC" id="2.7.13.3" evidence="2"/>
<dbReference type="InterPro" id="IPR003661">
    <property type="entry name" value="HisK_dim/P_dom"/>
</dbReference>
<feature type="modified residue" description="4-aspartylphosphate" evidence="6">
    <location>
        <position position="58"/>
    </location>
</feature>
<dbReference type="InterPro" id="IPR036097">
    <property type="entry name" value="HisK_dim/P_sf"/>
</dbReference>
<dbReference type="CDD" id="cd16922">
    <property type="entry name" value="HATPase_EvgS-ArcB-TorS-like"/>
    <property type="match status" value="1"/>
</dbReference>
<dbReference type="SMART" id="SM00388">
    <property type="entry name" value="HisKA"/>
    <property type="match status" value="1"/>
</dbReference>
<keyword evidence="4" id="KW-0805">Transcription regulation</keyword>
<dbReference type="Proteomes" id="UP000181790">
    <property type="component" value="Unassembled WGS sequence"/>
</dbReference>
<evidence type="ECO:0000313" key="10">
    <source>
        <dbReference type="EMBL" id="OIN57931.1"/>
    </source>
</evidence>
<dbReference type="GO" id="GO:0043565">
    <property type="term" value="F:sequence-specific DNA binding"/>
    <property type="evidence" value="ECO:0007669"/>
    <property type="project" value="InterPro"/>
</dbReference>
<name>A0A1S2VGP1_9BACT</name>
<dbReference type="CDD" id="cd00082">
    <property type="entry name" value="HisKA"/>
    <property type="match status" value="1"/>
</dbReference>
<dbReference type="SMART" id="SM00342">
    <property type="entry name" value="HTH_ARAC"/>
    <property type="match status" value="1"/>
</dbReference>
<dbReference type="PROSITE" id="PS50110">
    <property type="entry name" value="RESPONSE_REGULATORY"/>
    <property type="match status" value="2"/>
</dbReference>
<dbReference type="SUPFAM" id="SSF55874">
    <property type="entry name" value="ATPase domain of HSP90 chaperone/DNA topoisomerase II/histidine kinase"/>
    <property type="match status" value="1"/>
</dbReference>
<dbReference type="InterPro" id="IPR001789">
    <property type="entry name" value="Sig_transdc_resp-reg_receiver"/>
</dbReference>
<dbReference type="InterPro" id="IPR005467">
    <property type="entry name" value="His_kinase_dom"/>
</dbReference>
<organism evidence="10 11">
    <name type="scientific">Arsenicibacter rosenii</name>
    <dbReference type="NCBI Taxonomy" id="1750698"/>
    <lineage>
        <taxon>Bacteria</taxon>
        <taxon>Pseudomonadati</taxon>
        <taxon>Bacteroidota</taxon>
        <taxon>Cytophagia</taxon>
        <taxon>Cytophagales</taxon>
        <taxon>Spirosomataceae</taxon>
        <taxon>Arsenicibacter</taxon>
    </lineage>
</organism>
<dbReference type="GO" id="GO:0003700">
    <property type="term" value="F:DNA-binding transcription factor activity"/>
    <property type="evidence" value="ECO:0007669"/>
    <property type="project" value="InterPro"/>
</dbReference>
<dbReference type="Gene3D" id="3.40.50.2300">
    <property type="match status" value="2"/>
</dbReference>
<sequence>MTAKILVVDDEPDVELLLKQVFRHYIEEQHYHFSFVNSGLEALGLLKAESTIDILLLDINMPDIDGLTLLDYLADSAFDGITIIVSAYGDMDNIRTAMNRGAFDFVLKPIQFTDLQATLDKALIQVQAQRESKRIKVLEELKTRFFSNITHEFRTPLTLIMTLTKDMLDRQDLSKSVQQDLSSILRSSNHLLRLINQLLDLAKLEANKMGISLQQSDLRQFLEQLINSFRAQAKQQTILLITELQVKGIWLFDADKLEKIILNLLSNALKFTTEGGTVTISATPAASDSSLDSLPSVGVGPSQRQGLRLTVSDTGVGLTQEQISHLFDRFYQADSSMTRAYEGTGIGLALVKELCDLLGGQITVSSKPGAGSTFSVWLPMEPLDESPTPIQASDVLWPLATPAAADVSQPAIPTQELPGEAEESPLILVVEDNQDLRMFLARALSKLYRVLTATNGQEAWGIITAELPDLVISDVMMPFMNGYELCTRIKQTPETSHIAVMLLTAKVGQESRIDGLNAGANDYLPKPFHTDELRLRVRNLLTYQQQLRTFYQQLFRQPESSLNHSLGADEFMQQLYGVIDDNLDNAELTVEVLATAVSVSQRTLHRKLQALIGMNASDLIRTYRLKRAAQMLREGQSITSAAYATGFENLAYFSTRFKELYTMTPTEYMKSR</sequence>
<gene>
    <name evidence="10" type="ORF">BLX24_17725</name>
</gene>
<keyword evidence="5" id="KW-0804">Transcription</keyword>
<dbReference type="FunFam" id="3.30.565.10:FF:000010">
    <property type="entry name" value="Sensor histidine kinase RcsC"/>
    <property type="match status" value="1"/>
</dbReference>
<proteinExistence type="predicted"/>
<dbReference type="InterPro" id="IPR036890">
    <property type="entry name" value="HATPase_C_sf"/>
</dbReference>
<dbReference type="Pfam" id="PF02518">
    <property type="entry name" value="HATPase_c"/>
    <property type="match status" value="1"/>
</dbReference>
<dbReference type="InterPro" id="IPR011006">
    <property type="entry name" value="CheY-like_superfamily"/>
</dbReference>
<evidence type="ECO:0000256" key="4">
    <source>
        <dbReference type="ARBA" id="ARBA00023015"/>
    </source>
</evidence>
<comment type="caution">
    <text evidence="10">The sequence shown here is derived from an EMBL/GenBank/DDBJ whole genome shotgun (WGS) entry which is preliminary data.</text>
</comment>
<dbReference type="EMBL" id="MORL01000009">
    <property type="protein sequence ID" value="OIN57931.1"/>
    <property type="molecule type" value="Genomic_DNA"/>
</dbReference>
<dbReference type="OrthoDB" id="9797097at2"/>
<dbReference type="SMART" id="SM00387">
    <property type="entry name" value="HATPase_c"/>
    <property type="match status" value="1"/>
</dbReference>
<dbReference type="PRINTS" id="PR00344">
    <property type="entry name" value="BCTRLSENSOR"/>
</dbReference>
<keyword evidence="3 6" id="KW-0597">Phosphoprotein</keyword>
<keyword evidence="11" id="KW-1185">Reference proteome</keyword>
<dbReference type="AlphaFoldDB" id="A0A1S2VGP1"/>
<evidence type="ECO:0000259" key="7">
    <source>
        <dbReference type="PROSITE" id="PS01124"/>
    </source>
</evidence>
<evidence type="ECO:0000313" key="11">
    <source>
        <dbReference type="Proteomes" id="UP000181790"/>
    </source>
</evidence>
<evidence type="ECO:0000256" key="3">
    <source>
        <dbReference type="ARBA" id="ARBA00022553"/>
    </source>
</evidence>
<evidence type="ECO:0000256" key="6">
    <source>
        <dbReference type="PROSITE-ProRule" id="PRU00169"/>
    </source>
</evidence>
<feature type="domain" description="HTH araC/xylS-type" evidence="7">
    <location>
        <begin position="573"/>
        <end position="671"/>
    </location>
</feature>
<evidence type="ECO:0000259" key="9">
    <source>
        <dbReference type="PROSITE" id="PS50110"/>
    </source>
</evidence>
<dbReference type="RefSeq" id="WP_071504520.1">
    <property type="nucleotide sequence ID" value="NZ_MORL01000009.1"/>
</dbReference>
<dbReference type="Pfam" id="PF00072">
    <property type="entry name" value="Response_reg"/>
    <property type="match status" value="2"/>
</dbReference>
<feature type="modified residue" description="4-aspartylphosphate" evidence="6">
    <location>
        <position position="474"/>
    </location>
</feature>
<dbReference type="SUPFAM" id="SSF47384">
    <property type="entry name" value="Homodimeric domain of signal transducing histidine kinase"/>
    <property type="match status" value="1"/>
</dbReference>
<dbReference type="InterPro" id="IPR009057">
    <property type="entry name" value="Homeodomain-like_sf"/>
</dbReference>
<evidence type="ECO:0000256" key="5">
    <source>
        <dbReference type="ARBA" id="ARBA00023163"/>
    </source>
</evidence>